<evidence type="ECO:0000313" key="5">
    <source>
        <dbReference type="Proteomes" id="UP000291819"/>
    </source>
</evidence>
<evidence type="ECO:0000256" key="2">
    <source>
        <dbReference type="SAM" id="SignalP"/>
    </source>
</evidence>
<dbReference type="GO" id="GO:0005975">
    <property type="term" value="P:carbohydrate metabolic process"/>
    <property type="evidence" value="ECO:0007669"/>
    <property type="project" value="InterPro"/>
</dbReference>
<dbReference type="Gene3D" id="3.20.20.80">
    <property type="entry name" value="Glycosidases"/>
    <property type="match status" value="1"/>
</dbReference>
<evidence type="ECO:0000313" key="4">
    <source>
        <dbReference type="EMBL" id="TBO41311.1"/>
    </source>
</evidence>
<comment type="caution">
    <text evidence="4">The sequence shown here is derived from an EMBL/GenBank/DDBJ whole genome shotgun (WGS) entry which is preliminary data.</text>
</comment>
<organism evidence="4 5">
    <name type="scientific">Pedobacter kyonggii</name>
    <dbReference type="NCBI Taxonomy" id="1926871"/>
    <lineage>
        <taxon>Bacteria</taxon>
        <taxon>Pseudomonadati</taxon>
        <taxon>Bacteroidota</taxon>
        <taxon>Sphingobacteriia</taxon>
        <taxon>Sphingobacteriales</taxon>
        <taxon>Sphingobacteriaceae</taxon>
        <taxon>Pedobacter</taxon>
    </lineage>
</organism>
<dbReference type="GO" id="GO:0004553">
    <property type="term" value="F:hydrolase activity, hydrolyzing O-glycosyl compounds"/>
    <property type="evidence" value="ECO:0007669"/>
    <property type="project" value="InterPro"/>
</dbReference>
<feature type="domain" description="Glycoside hydrolase 35 catalytic" evidence="3">
    <location>
        <begin position="37"/>
        <end position="94"/>
    </location>
</feature>
<dbReference type="InterPro" id="IPR031330">
    <property type="entry name" value="Gly_Hdrlase_35_cat"/>
</dbReference>
<dbReference type="SUPFAM" id="SSF51445">
    <property type="entry name" value="(Trans)glycosidases"/>
    <property type="match status" value="1"/>
</dbReference>
<dbReference type="PANTHER" id="PTHR23421">
    <property type="entry name" value="BETA-GALACTOSIDASE RELATED"/>
    <property type="match status" value="1"/>
</dbReference>
<dbReference type="InterPro" id="IPR017853">
    <property type="entry name" value="GH"/>
</dbReference>
<dbReference type="Pfam" id="PF01301">
    <property type="entry name" value="Glyco_hydro_35"/>
    <property type="match status" value="1"/>
</dbReference>
<protein>
    <recommendedName>
        <fullName evidence="3">Glycoside hydrolase 35 catalytic domain-containing protein</fullName>
    </recommendedName>
</protein>
<sequence length="109" mass="12716">MRTHFLTKPLVLGLLISLSINSRAQKENTWAIGAESFELNGKPYVIRCGEMHFARIPKAGWKQRLQRAKAMGLNTVCAYLFWNMHEKQPDQFTWVKNFLKTFSPLRCCR</sequence>
<comment type="similarity">
    <text evidence="1">Belongs to the glycosyl hydrolase 35 family.</text>
</comment>
<keyword evidence="2" id="KW-0732">Signal</keyword>
<evidence type="ECO:0000259" key="3">
    <source>
        <dbReference type="Pfam" id="PF01301"/>
    </source>
</evidence>
<dbReference type="RefSeq" id="WP_131030824.1">
    <property type="nucleotide sequence ID" value="NZ_SIXF01000014.1"/>
</dbReference>
<reference evidence="4 5" key="1">
    <citation type="submission" date="2019-02" db="EMBL/GenBank/DDBJ databases">
        <title>Pedobacter kyonggii whole genome sequence analysis.</title>
        <authorList>
            <person name="Dahal R.H."/>
        </authorList>
    </citation>
    <scope>NUCLEOTIDE SEQUENCE [LARGE SCALE GENOMIC DNA]</scope>
    <source>
        <strain evidence="4 5">K-4-11-1</strain>
    </source>
</reference>
<gene>
    <name evidence="4" type="ORF">EYS08_15050</name>
</gene>
<accession>A0A4Q9HB16</accession>
<dbReference type="Proteomes" id="UP000291819">
    <property type="component" value="Unassembled WGS sequence"/>
</dbReference>
<dbReference type="AlphaFoldDB" id="A0A4Q9HB16"/>
<evidence type="ECO:0000256" key="1">
    <source>
        <dbReference type="ARBA" id="ARBA00009809"/>
    </source>
</evidence>
<keyword evidence="5" id="KW-1185">Reference proteome</keyword>
<proteinExistence type="inferred from homology"/>
<feature type="signal peptide" evidence="2">
    <location>
        <begin position="1"/>
        <end position="24"/>
    </location>
</feature>
<name>A0A4Q9HB16_9SPHI</name>
<dbReference type="OrthoDB" id="9800974at2"/>
<dbReference type="EMBL" id="SIXF01000014">
    <property type="protein sequence ID" value="TBO41311.1"/>
    <property type="molecule type" value="Genomic_DNA"/>
</dbReference>
<dbReference type="InterPro" id="IPR001944">
    <property type="entry name" value="Glycoside_Hdrlase_35"/>
</dbReference>
<feature type="chain" id="PRO_5020412486" description="Glycoside hydrolase 35 catalytic domain-containing protein" evidence="2">
    <location>
        <begin position="25"/>
        <end position="109"/>
    </location>
</feature>